<sequence length="122" mass="14140">MQIGDLAKKTNKTIDTLRYYQSLGLIESKKKGKNYYFTTVDINIIEAIDIFKNIGLSLSDIKSIISLNNTNKSIDDYTIDELMSVKNILENCLDQNKKREENIKKSYLIINKMLEKLGDKIW</sequence>
<keyword evidence="4" id="KW-0804">Transcription</keyword>
<dbReference type="InterPro" id="IPR047057">
    <property type="entry name" value="MerR_fam"/>
</dbReference>
<evidence type="ECO:0000256" key="3">
    <source>
        <dbReference type="ARBA" id="ARBA00023125"/>
    </source>
</evidence>
<evidence type="ECO:0000259" key="5">
    <source>
        <dbReference type="PROSITE" id="PS50937"/>
    </source>
</evidence>
<keyword evidence="1" id="KW-0678">Repressor</keyword>
<dbReference type="OrthoDB" id="9811174at2"/>
<dbReference type="PROSITE" id="PS50937">
    <property type="entry name" value="HTH_MERR_2"/>
    <property type="match status" value="1"/>
</dbReference>
<dbReference type="PANTHER" id="PTHR30204">
    <property type="entry name" value="REDOX-CYCLING DRUG-SENSING TRANSCRIPTIONAL ACTIVATOR SOXR"/>
    <property type="match status" value="1"/>
</dbReference>
<dbReference type="SMART" id="SM00422">
    <property type="entry name" value="HTH_MERR"/>
    <property type="match status" value="1"/>
</dbReference>
<gene>
    <name evidence="6" type="ORF">NCTC10138_00970</name>
</gene>
<keyword evidence="7" id="KW-1185">Reference proteome</keyword>
<name>A0A449BDQ7_HAPAX</name>
<dbReference type="Proteomes" id="UP000289841">
    <property type="component" value="Chromosome"/>
</dbReference>
<dbReference type="CDD" id="cd00592">
    <property type="entry name" value="HTH_MerR-like"/>
    <property type="match status" value="1"/>
</dbReference>
<accession>A0A449BDQ7</accession>
<evidence type="ECO:0000313" key="6">
    <source>
        <dbReference type="EMBL" id="VEU80593.1"/>
    </source>
</evidence>
<evidence type="ECO:0000256" key="1">
    <source>
        <dbReference type="ARBA" id="ARBA00022491"/>
    </source>
</evidence>
<dbReference type="STRING" id="1278311.GCA_000428705_01229"/>
<protein>
    <submittedName>
        <fullName evidence="6">Zinc-responsive transcriptional regulator</fullName>
    </submittedName>
</protein>
<dbReference type="GO" id="GO:0003677">
    <property type="term" value="F:DNA binding"/>
    <property type="evidence" value="ECO:0007669"/>
    <property type="project" value="UniProtKB-KW"/>
</dbReference>
<dbReference type="AlphaFoldDB" id="A0A449BDQ7"/>
<reference evidence="6 7" key="1">
    <citation type="submission" date="2019-01" db="EMBL/GenBank/DDBJ databases">
        <authorList>
            <consortium name="Pathogen Informatics"/>
        </authorList>
    </citation>
    <scope>NUCLEOTIDE SEQUENCE [LARGE SCALE GENOMIC DNA]</scope>
    <source>
        <strain evidence="6 7">NCTC10138</strain>
    </source>
</reference>
<proteinExistence type="predicted"/>
<dbReference type="SUPFAM" id="SSF46955">
    <property type="entry name" value="Putative DNA-binding domain"/>
    <property type="match status" value="1"/>
</dbReference>
<evidence type="ECO:0000256" key="2">
    <source>
        <dbReference type="ARBA" id="ARBA00023015"/>
    </source>
</evidence>
<dbReference type="KEGG" id="aaxa:NCTC10138_00970"/>
<dbReference type="PANTHER" id="PTHR30204:SF69">
    <property type="entry name" value="MERR-FAMILY TRANSCRIPTIONAL REGULATOR"/>
    <property type="match status" value="1"/>
</dbReference>
<feature type="domain" description="HTH merR-type" evidence="5">
    <location>
        <begin position="1"/>
        <end position="67"/>
    </location>
</feature>
<evidence type="ECO:0000256" key="4">
    <source>
        <dbReference type="ARBA" id="ARBA00023163"/>
    </source>
</evidence>
<evidence type="ECO:0000313" key="7">
    <source>
        <dbReference type="Proteomes" id="UP000289841"/>
    </source>
</evidence>
<dbReference type="GO" id="GO:0003700">
    <property type="term" value="F:DNA-binding transcription factor activity"/>
    <property type="evidence" value="ECO:0007669"/>
    <property type="project" value="InterPro"/>
</dbReference>
<keyword evidence="3" id="KW-0238">DNA-binding</keyword>
<dbReference type="InterPro" id="IPR009061">
    <property type="entry name" value="DNA-bd_dom_put_sf"/>
</dbReference>
<dbReference type="EMBL" id="LR215048">
    <property type="protein sequence ID" value="VEU80593.1"/>
    <property type="molecule type" value="Genomic_DNA"/>
</dbReference>
<dbReference type="Pfam" id="PF13411">
    <property type="entry name" value="MerR_1"/>
    <property type="match status" value="1"/>
</dbReference>
<organism evidence="6 7">
    <name type="scientific">Haploplasma axanthum</name>
    <name type="common">Acholeplasma axanthum</name>
    <dbReference type="NCBI Taxonomy" id="29552"/>
    <lineage>
        <taxon>Bacteria</taxon>
        <taxon>Bacillati</taxon>
        <taxon>Mycoplasmatota</taxon>
        <taxon>Mollicutes</taxon>
        <taxon>Acholeplasmatales</taxon>
        <taxon>Acholeplasmataceae</taxon>
        <taxon>Haploplasma</taxon>
    </lineage>
</organism>
<keyword evidence="2" id="KW-0805">Transcription regulation</keyword>
<dbReference type="InterPro" id="IPR000551">
    <property type="entry name" value="MerR-type_HTH_dom"/>
</dbReference>
<dbReference type="Gene3D" id="1.10.1660.10">
    <property type="match status" value="1"/>
</dbReference>